<reference evidence="2" key="1">
    <citation type="journal article" date="2019" name="Int. J. Syst. Evol. Microbiol.">
        <title>The Global Catalogue of Microorganisms (GCM) 10K type strain sequencing project: providing services to taxonomists for standard genome sequencing and annotation.</title>
        <authorList>
            <consortium name="The Broad Institute Genomics Platform"/>
            <consortium name="The Broad Institute Genome Sequencing Center for Infectious Disease"/>
            <person name="Wu L."/>
            <person name="Ma J."/>
        </authorList>
    </citation>
    <scope>NUCLEOTIDE SEQUENCE [LARGE SCALE GENOMIC DNA]</scope>
    <source>
        <strain evidence="2">CGMCC 4.7020</strain>
    </source>
</reference>
<dbReference type="RefSeq" id="WP_329293879.1">
    <property type="nucleotide sequence ID" value="NZ_JBHSKH010000151.1"/>
</dbReference>
<sequence length="43" mass="4562">MPYTLRAIDGEDETIAELETIVGPRAASAMMNPSLACVLASPR</sequence>
<protein>
    <submittedName>
        <fullName evidence="1">Uncharacterized protein</fullName>
    </submittedName>
</protein>
<evidence type="ECO:0000313" key="1">
    <source>
        <dbReference type="EMBL" id="MFD1312976.1"/>
    </source>
</evidence>
<evidence type="ECO:0000313" key="2">
    <source>
        <dbReference type="Proteomes" id="UP001597058"/>
    </source>
</evidence>
<proteinExistence type="predicted"/>
<dbReference type="Proteomes" id="UP001597058">
    <property type="component" value="Unassembled WGS sequence"/>
</dbReference>
<gene>
    <name evidence="1" type="ORF">ACFQ5X_45445</name>
</gene>
<organism evidence="1 2">
    <name type="scientific">Streptomyces kaempferi</name>
    <dbReference type="NCBI Taxonomy" id="333725"/>
    <lineage>
        <taxon>Bacteria</taxon>
        <taxon>Bacillati</taxon>
        <taxon>Actinomycetota</taxon>
        <taxon>Actinomycetes</taxon>
        <taxon>Kitasatosporales</taxon>
        <taxon>Streptomycetaceae</taxon>
        <taxon>Streptomyces</taxon>
    </lineage>
</organism>
<dbReference type="EMBL" id="JBHTMM010000150">
    <property type="protein sequence ID" value="MFD1312976.1"/>
    <property type="molecule type" value="Genomic_DNA"/>
</dbReference>
<accession>A0ABW3XV95</accession>
<name>A0ABW3XV95_9ACTN</name>
<keyword evidence="2" id="KW-1185">Reference proteome</keyword>
<comment type="caution">
    <text evidence="1">The sequence shown here is derived from an EMBL/GenBank/DDBJ whole genome shotgun (WGS) entry which is preliminary data.</text>
</comment>